<protein>
    <recommendedName>
        <fullName evidence="1">YTH domain-containing family protein</fullName>
    </recommendedName>
</protein>
<keyword evidence="4" id="KW-1185">Reference proteome</keyword>
<dbReference type="AlphaFoldDB" id="A0A7J7NR09"/>
<organism evidence="3 4">
    <name type="scientific">Kingdonia uniflora</name>
    <dbReference type="NCBI Taxonomy" id="39325"/>
    <lineage>
        <taxon>Eukaryota</taxon>
        <taxon>Viridiplantae</taxon>
        <taxon>Streptophyta</taxon>
        <taxon>Embryophyta</taxon>
        <taxon>Tracheophyta</taxon>
        <taxon>Spermatophyta</taxon>
        <taxon>Magnoliopsida</taxon>
        <taxon>Ranunculales</taxon>
        <taxon>Circaeasteraceae</taxon>
        <taxon>Kingdonia</taxon>
    </lineage>
</organism>
<gene>
    <name evidence="3" type="ORF">GIB67_004008</name>
</gene>
<comment type="function">
    <text evidence="1">Specifically recognizes and binds N6-methyladenosine (m6A)-containing RNAs, and regulates mRNA stability. M6A is a modification present at internal sites of mRNAs and some non-coding RNAs and plays a role in mRNA stability and processing.</text>
</comment>
<dbReference type="Pfam" id="PF04146">
    <property type="entry name" value="YTH"/>
    <property type="match status" value="1"/>
</dbReference>
<dbReference type="GO" id="GO:0005737">
    <property type="term" value="C:cytoplasm"/>
    <property type="evidence" value="ECO:0007669"/>
    <property type="project" value="TreeGrafter"/>
</dbReference>
<dbReference type="Proteomes" id="UP000541444">
    <property type="component" value="Unassembled WGS sequence"/>
</dbReference>
<reference evidence="3 4" key="1">
    <citation type="journal article" date="2020" name="IScience">
        <title>Genome Sequencing of the Endangered Kingdonia uniflora (Circaeasteraceae, Ranunculales) Reveals Potential Mechanisms of Evolutionary Specialization.</title>
        <authorList>
            <person name="Sun Y."/>
            <person name="Deng T."/>
            <person name="Zhang A."/>
            <person name="Moore M.J."/>
            <person name="Landis J.B."/>
            <person name="Lin N."/>
            <person name="Zhang H."/>
            <person name="Zhang X."/>
            <person name="Huang J."/>
            <person name="Zhang X."/>
            <person name="Sun H."/>
            <person name="Wang H."/>
        </authorList>
    </citation>
    <scope>NUCLEOTIDE SEQUENCE [LARGE SCALE GENOMIC DNA]</scope>
    <source>
        <strain evidence="3">TB1705</strain>
        <tissue evidence="3">Leaf</tissue>
    </source>
</reference>
<comment type="similarity">
    <text evidence="1">Belongs to the YTHDF family.</text>
</comment>
<name>A0A7J7NR09_9MAGN</name>
<dbReference type="GO" id="GO:0061157">
    <property type="term" value="P:mRNA destabilization"/>
    <property type="evidence" value="ECO:0007669"/>
    <property type="project" value="TreeGrafter"/>
</dbReference>
<accession>A0A7J7NR09</accession>
<dbReference type="GO" id="GO:0003729">
    <property type="term" value="F:mRNA binding"/>
    <property type="evidence" value="ECO:0007669"/>
    <property type="project" value="UniProtKB-UniRule"/>
</dbReference>
<comment type="caution">
    <text evidence="3">The sequence shown here is derived from an EMBL/GenBank/DDBJ whole genome shotgun (WGS) entry which is preliminary data.</text>
</comment>
<dbReference type="OrthoDB" id="306690at2759"/>
<evidence type="ECO:0000313" key="3">
    <source>
        <dbReference type="EMBL" id="KAF6169616.1"/>
    </source>
</evidence>
<proteinExistence type="inferred from homology"/>
<evidence type="ECO:0000313" key="4">
    <source>
        <dbReference type="Proteomes" id="UP000541444"/>
    </source>
</evidence>
<feature type="domain" description="YTH" evidence="2">
    <location>
        <begin position="1"/>
        <end position="72"/>
    </location>
</feature>
<dbReference type="Gene3D" id="3.10.590.10">
    <property type="entry name" value="ph1033 like domains"/>
    <property type="match status" value="1"/>
</dbReference>
<dbReference type="GO" id="GO:1990247">
    <property type="term" value="F:N6-methyladenosine-containing RNA reader activity"/>
    <property type="evidence" value="ECO:0007669"/>
    <property type="project" value="UniProtKB-UniRule"/>
</dbReference>
<dbReference type="PANTHER" id="PTHR12357">
    <property type="entry name" value="YTH YT521-B HOMOLOGY DOMAIN-CONTAINING"/>
    <property type="match status" value="1"/>
</dbReference>
<dbReference type="PROSITE" id="PS50882">
    <property type="entry name" value="YTH"/>
    <property type="match status" value="1"/>
</dbReference>
<dbReference type="InterPro" id="IPR007275">
    <property type="entry name" value="YTH_domain"/>
</dbReference>
<evidence type="ECO:0000256" key="1">
    <source>
        <dbReference type="RuleBase" id="RU369095"/>
    </source>
</evidence>
<dbReference type="EMBL" id="JACGCM010000628">
    <property type="protein sequence ID" value="KAF6169616.1"/>
    <property type="molecule type" value="Genomic_DNA"/>
</dbReference>
<keyword evidence="1" id="KW-0694">RNA-binding</keyword>
<dbReference type="PANTHER" id="PTHR12357:SF95">
    <property type="entry name" value="YTH DOMAIN-CONTAINING FAMILY PROTEIN"/>
    <property type="match status" value="1"/>
</dbReference>
<evidence type="ECO:0000259" key="2">
    <source>
        <dbReference type="PROSITE" id="PS50882"/>
    </source>
</evidence>
<sequence length="159" mass="18629">MIGAVDFSKDLDFWQQDRWNGFFPVKLHISKDIPNGELWHILLENNDNKPVTYCRDTQEVKLKRGLEMLTIFKDFTAKTSLLDDFTFYEEQEKSLRARKSIETVSPKIENPRNTAYQKQVDAGVKRAEEALIKASDPQYITRFSCQKPLYQCSELKPVY</sequence>
<dbReference type="InterPro" id="IPR045168">
    <property type="entry name" value="YTH_prot"/>
</dbReference>